<evidence type="ECO:0000313" key="3">
    <source>
        <dbReference type="Proteomes" id="UP001162483"/>
    </source>
</evidence>
<feature type="region of interest" description="Disordered" evidence="1">
    <location>
        <begin position="1"/>
        <end position="70"/>
    </location>
</feature>
<accession>A0ABN9HPL8</accession>
<evidence type="ECO:0000256" key="1">
    <source>
        <dbReference type="SAM" id="MobiDB-lite"/>
    </source>
</evidence>
<organism evidence="2 3">
    <name type="scientific">Staurois parvus</name>
    <dbReference type="NCBI Taxonomy" id="386267"/>
    <lineage>
        <taxon>Eukaryota</taxon>
        <taxon>Metazoa</taxon>
        <taxon>Chordata</taxon>
        <taxon>Craniata</taxon>
        <taxon>Vertebrata</taxon>
        <taxon>Euteleostomi</taxon>
        <taxon>Amphibia</taxon>
        <taxon>Batrachia</taxon>
        <taxon>Anura</taxon>
        <taxon>Neobatrachia</taxon>
        <taxon>Ranoidea</taxon>
        <taxon>Ranidae</taxon>
        <taxon>Staurois</taxon>
    </lineage>
</organism>
<evidence type="ECO:0000313" key="2">
    <source>
        <dbReference type="EMBL" id="CAI9621453.1"/>
    </source>
</evidence>
<proteinExistence type="predicted"/>
<protein>
    <submittedName>
        <fullName evidence="2">Uncharacterized protein</fullName>
    </submittedName>
</protein>
<gene>
    <name evidence="2" type="ORF">SPARVUS_LOCUS16145940</name>
</gene>
<feature type="non-terminal residue" evidence="2">
    <location>
        <position position="70"/>
    </location>
</feature>
<comment type="caution">
    <text evidence="2">The sequence shown here is derived from an EMBL/GenBank/DDBJ whole genome shotgun (WGS) entry which is preliminary data.</text>
</comment>
<sequence>MAKRVRGQAGRVGNYGDGAVQSSGQRVVGSHARSTTAGKQGSGQEKTARSGHNPGQQLTYTQVHRIQDTR</sequence>
<dbReference type="Proteomes" id="UP001162483">
    <property type="component" value="Unassembled WGS sequence"/>
</dbReference>
<feature type="compositionally biased region" description="Polar residues" evidence="1">
    <location>
        <begin position="32"/>
        <end position="45"/>
    </location>
</feature>
<name>A0ABN9HPL8_9NEOB</name>
<reference evidence="2" key="1">
    <citation type="submission" date="2023-05" db="EMBL/GenBank/DDBJ databases">
        <authorList>
            <person name="Stuckert A."/>
        </authorList>
    </citation>
    <scope>NUCLEOTIDE SEQUENCE</scope>
</reference>
<keyword evidence="3" id="KW-1185">Reference proteome</keyword>
<feature type="compositionally biased region" description="Polar residues" evidence="1">
    <location>
        <begin position="53"/>
        <end position="64"/>
    </location>
</feature>
<dbReference type="EMBL" id="CATNWA010021129">
    <property type="protein sequence ID" value="CAI9621453.1"/>
    <property type="molecule type" value="Genomic_DNA"/>
</dbReference>